<reference evidence="6 7" key="1">
    <citation type="submission" date="2019-03" db="EMBL/GenBank/DDBJ databases">
        <title>San Antonio Military Medical Center submission to MRSN (WRAIR), pending publication.</title>
        <authorList>
            <person name="Blyth D.M."/>
            <person name="Mccarthy S.L."/>
            <person name="Schall S.E."/>
            <person name="Stam J.A."/>
            <person name="Ong A.C."/>
            <person name="Mcgann P.T."/>
        </authorList>
    </citation>
    <scope>NUCLEOTIDE SEQUENCE [LARGE SCALE GENOMIC DNA]</scope>
    <source>
        <strain evidence="6 7">MRSN571793</strain>
    </source>
</reference>
<dbReference type="PANTHER" id="PTHR30600:SF4">
    <property type="entry name" value="CYTOCHROME C DOMAIN-CONTAINING PROTEIN"/>
    <property type="match status" value="1"/>
</dbReference>
<dbReference type="InterPro" id="IPR010538">
    <property type="entry name" value="DHOR"/>
</dbReference>
<dbReference type="InterPro" id="IPR051395">
    <property type="entry name" value="Cytochrome_c_Peroxidase/MauG"/>
</dbReference>
<keyword evidence="2 4" id="KW-0479">Metal-binding</keyword>
<evidence type="ECO:0000259" key="5">
    <source>
        <dbReference type="PROSITE" id="PS51007"/>
    </source>
</evidence>
<dbReference type="InterPro" id="IPR009056">
    <property type="entry name" value="Cyt_c-like_dom"/>
</dbReference>
<dbReference type="SUPFAM" id="SSF46626">
    <property type="entry name" value="Cytochrome c"/>
    <property type="match status" value="1"/>
</dbReference>
<dbReference type="Pfam" id="PF06537">
    <property type="entry name" value="DHOR"/>
    <property type="match status" value="1"/>
</dbReference>
<keyword evidence="3 4" id="KW-0408">Iron</keyword>
<evidence type="ECO:0000256" key="3">
    <source>
        <dbReference type="ARBA" id="ARBA00023004"/>
    </source>
</evidence>
<organism evidence="6 7">
    <name type="scientific">Dysgonomonas capnocytophagoides</name>
    <dbReference type="NCBI Taxonomy" id="45254"/>
    <lineage>
        <taxon>Bacteria</taxon>
        <taxon>Pseudomonadati</taxon>
        <taxon>Bacteroidota</taxon>
        <taxon>Bacteroidia</taxon>
        <taxon>Bacteroidales</taxon>
        <taxon>Dysgonomonadaceae</taxon>
        <taxon>Dysgonomonas</taxon>
    </lineage>
</organism>
<feature type="domain" description="Cytochrome c" evidence="5">
    <location>
        <begin position="368"/>
        <end position="502"/>
    </location>
</feature>
<keyword evidence="7" id="KW-1185">Reference proteome</keyword>
<dbReference type="RefSeq" id="WP_026627898.1">
    <property type="nucleotide sequence ID" value="NZ_AP028867.1"/>
</dbReference>
<dbReference type="EMBL" id="SOML01000006">
    <property type="protein sequence ID" value="TFD96214.1"/>
    <property type="molecule type" value="Genomic_DNA"/>
</dbReference>
<keyword evidence="1 4" id="KW-0349">Heme</keyword>
<dbReference type="PROSITE" id="PS51007">
    <property type="entry name" value="CYTC"/>
    <property type="match status" value="1"/>
</dbReference>
<sequence>MKKSNLFYTGLFLSALLLSCSDDNKDENGGGKTDDLAEEYYSGGKLGTTFSTTTFAYEQPTPVVDEDPEMSLQFKYGEAFFEKEFTSNTSGVRHGLGPAFVRSSCITCHPGYGHGKRMDRYRAKDHGNGYLLVVTDENDNFVPQLTGMPQTQAIAPFLPPIDESGIKIEWKEYTDEFGNKFPDGETYSLIYPEVTIDRSAFNVPMPDFYKVRLEATIGIYGTGLLDAIPDDSLLAQYEKEKKLGYKLNDAKYQPENFIKEADGTSHPGRYTYGLTRGTLQNGPGSNAIWNITNVTRSDRRYHYVTEAYAVAMSQNKDIQKSLGKTEKEIYDYLMSKELTPELSDEDYINFMVWHRGLAVPAARDLDNDQVKRGKEMFYSIGCTSCHRPTWTTGADDYKGDDKVKGKLPRYPHQKIWPYTDLLQHRLEMVNNIRTGWCRTTPLWGRGLSEKCTGAGDHLHDMRARNYNEAIMWHGGDGKYAREKYRNLSKEDRAALIKFLESI</sequence>
<evidence type="ECO:0000256" key="1">
    <source>
        <dbReference type="ARBA" id="ARBA00022617"/>
    </source>
</evidence>
<dbReference type="Proteomes" id="UP000297861">
    <property type="component" value="Unassembled WGS sequence"/>
</dbReference>
<dbReference type="AlphaFoldDB" id="A0A4Y8L242"/>
<proteinExistence type="predicted"/>
<dbReference type="PANTHER" id="PTHR30600">
    <property type="entry name" value="CYTOCHROME C PEROXIDASE-RELATED"/>
    <property type="match status" value="1"/>
</dbReference>
<comment type="caution">
    <text evidence="6">The sequence shown here is derived from an EMBL/GenBank/DDBJ whole genome shotgun (WGS) entry which is preliminary data.</text>
</comment>
<dbReference type="Gene3D" id="1.10.760.10">
    <property type="entry name" value="Cytochrome c-like domain"/>
    <property type="match status" value="1"/>
</dbReference>
<dbReference type="OrthoDB" id="9805202at2"/>
<dbReference type="PROSITE" id="PS51257">
    <property type="entry name" value="PROKAR_LIPOPROTEIN"/>
    <property type="match status" value="1"/>
</dbReference>
<evidence type="ECO:0000313" key="7">
    <source>
        <dbReference type="Proteomes" id="UP000297861"/>
    </source>
</evidence>
<evidence type="ECO:0000256" key="2">
    <source>
        <dbReference type="ARBA" id="ARBA00022723"/>
    </source>
</evidence>
<dbReference type="GO" id="GO:0009055">
    <property type="term" value="F:electron transfer activity"/>
    <property type="evidence" value="ECO:0007669"/>
    <property type="project" value="InterPro"/>
</dbReference>
<evidence type="ECO:0000256" key="4">
    <source>
        <dbReference type="PROSITE-ProRule" id="PRU00433"/>
    </source>
</evidence>
<dbReference type="InterPro" id="IPR036909">
    <property type="entry name" value="Cyt_c-like_dom_sf"/>
</dbReference>
<name>A0A4Y8L242_9BACT</name>
<protein>
    <recommendedName>
        <fullName evidence="5">Cytochrome c domain-containing protein</fullName>
    </recommendedName>
</protein>
<dbReference type="GO" id="GO:0004130">
    <property type="term" value="F:cytochrome-c peroxidase activity"/>
    <property type="evidence" value="ECO:0007669"/>
    <property type="project" value="TreeGrafter"/>
</dbReference>
<gene>
    <name evidence="6" type="ORF">E2605_11515</name>
</gene>
<dbReference type="STRING" id="1121485.GCA_000426485_00649"/>
<accession>A0A4Y8L242</accession>
<evidence type="ECO:0000313" key="6">
    <source>
        <dbReference type="EMBL" id="TFD96214.1"/>
    </source>
</evidence>
<dbReference type="GO" id="GO:0046872">
    <property type="term" value="F:metal ion binding"/>
    <property type="evidence" value="ECO:0007669"/>
    <property type="project" value="UniProtKB-KW"/>
</dbReference>
<dbReference type="GO" id="GO:0020037">
    <property type="term" value="F:heme binding"/>
    <property type="evidence" value="ECO:0007669"/>
    <property type="project" value="InterPro"/>
</dbReference>